<evidence type="ECO:0000256" key="1">
    <source>
        <dbReference type="SAM" id="Phobius"/>
    </source>
</evidence>
<dbReference type="Proteomes" id="UP000314616">
    <property type="component" value="Chromosome"/>
</dbReference>
<evidence type="ECO:0000259" key="2">
    <source>
        <dbReference type="Pfam" id="PF00144"/>
    </source>
</evidence>
<dbReference type="PANTHER" id="PTHR46825">
    <property type="entry name" value="D-ALANYL-D-ALANINE-CARBOXYPEPTIDASE/ENDOPEPTIDASE AMPH"/>
    <property type="match status" value="1"/>
</dbReference>
<dbReference type="SUPFAM" id="SSF56601">
    <property type="entry name" value="beta-lactamase/transpeptidase-like"/>
    <property type="match status" value="1"/>
</dbReference>
<evidence type="ECO:0000313" key="3">
    <source>
        <dbReference type="EMBL" id="QDC25427.1"/>
    </source>
</evidence>
<name>A0A5B8C5C9_9MICO</name>
<feature type="domain" description="Beta-lactamase-related" evidence="2">
    <location>
        <begin position="165"/>
        <end position="433"/>
    </location>
</feature>
<dbReference type="Pfam" id="PF00144">
    <property type="entry name" value="Beta-lactamase"/>
    <property type="match status" value="1"/>
</dbReference>
<dbReference type="InterPro" id="IPR001466">
    <property type="entry name" value="Beta-lactam-related"/>
</dbReference>
<dbReference type="Gene3D" id="3.40.710.10">
    <property type="entry name" value="DD-peptidase/beta-lactamase superfamily"/>
    <property type="match status" value="1"/>
</dbReference>
<keyword evidence="1" id="KW-0812">Transmembrane</keyword>
<feature type="transmembrane region" description="Helical" evidence="1">
    <location>
        <begin position="45"/>
        <end position="63"/>
    </location>
</feature>
<sequence length="445" mass="46529">MTTEKIGATKAAGRGSRRATFNGAMRRRPLNLLWMRDTDSFARRWTGKLFVALVLLALPIAMLQHSLNSGAYADIWPALLMGVALGGVYLASRRLILTVAVSSLAVAVSSALLAPTLSTSGTGDPVLLDQLQAEQLVGALDGFESIAVAHVDLGAPQPVRLAGLGAAQTTQMEVGSLAKAMTGLVIADAVDRGEVQMDEPVSRYLPELVGSPAGAVTLHELVTHTAGYVDFGPSTQQRAAWSAPLGLNFLTTNAEQMTEEIRGQNLVGRGSWAYSNLGAATAGQAVAAATGMSYSELMRTRLFEPLKMNDTAIQDDEALVPGGKSQTGLSVHPWVVNAYAPAGAAVSTTEDLARLATAILDGSAPGMAALDPVTGTPETDMDMGFFWAISTSRDGETITWHTGETGGYSSYFGLDRTHKKAVIVLSDVVTPATMALASNLQAANG</sequence>
<dbReference type="AlphaFoldDB" id="A0A5B8C5C9"/>
<keyword evidence="1" id="KW-1133">Transmembrane helix</keyword>
<accession>A0A5B8C5C9</accession>
<dbReference type="KEGG" id="gyu:FE374_13125"/>
<dbReference type="InterPro" id="IPR012338">
    <property type="entry name" value="Beta-lactam/transpept-like"/>
</dbReference>
<gene>
    <name evidence="3" type="ORF">FE374_13125</name>
</gene>
<dbReference type="PANTHER" id="PTHR46825:SF8">
    <property type="entry name" value="BETA-LACTAMASE-RELATED"/>
    <property type="match status" value="1"/>
</dbReference>
<feature type="transmembrane region" description="Helical" evidence="1">
    <location>
        <begin position="75"/>
        <end position="92"/>
    </location>
</feature>
<proteinExistence type="predicted"/>
<organism evidence="3 4">
    <name type="scientific">Georgenia yuyongxinii</name>
    <dbReference type="NCBI Taxonomy" id="2589797"/>
    <lineage>
        <taxon>Bacteria</taxon>
        <taxon>Bacillati</taxon>
        <taxon>Actinomycetota</taxon>
        <taxon>Actinomycetes</taxon>
        <taxon>Micrococcales</taxon>
        <taxon>Bogoriellaceae</taxon>
        <taxon>Georgenia</taxon>
    </lineage>
</organism>
<dbReference type="InterPro" id="IPR050491">
    <property type="entry name" value="AmpC-like"/>
</dbReference>
<feature type="transmembrane region" description="Helical" evidence="1">
    <location>
        <begin position="99"/>
        <end position="117"/>
    </location>
</feature>
<dbReference type="EMBL" id="CP040915">
    <property type="protein sequence ID" value="QDC25427.1"/>
    <property type="molecule type" value="Genomic_DNA"/>
</dbReference>
<protein>
    <submittedName>
        <fullName evidence="3">Beta-lactamase family protein</fullName>
    </submittedName>
</protein>
<dbReference type="OrthoDB" id="3171327at2"/>
<reference evidence="3 4" key="1">
    <citation type="submission" date="2019-05" db="EMBL/GenBank/DDBJ databases">
        <title>Georgenia *** sp. nov., and Georgenia *** sp. nov., isolated from the intestinal contents of plateau pika (Ochotona curzoniae) in the Qinghai-Tibet plateau of China.</title>
        <authorList>
            <person name="Tian Z."/>
        </authorList>
    </citation>
    <scope>NUCLEOTIDE SEQUENCE [LARGE SCALE GENOMIC DNA]</scope>
    <source>
        <strain evidence="3 4">Z443</strain>
    </source>
</reference>
<evidence type="ECO:0000313" key="4">
    <source>
        <dbReference type="Proteomes" id="UP000314616"/>
    </source>
</evidence>
<keyword evidence="1" id="KW-0472">Membrane</keyword>